<evidence type="ECO:0000313" key="12">
    <source>
        <dbReference type="EMBL" id="RUS16361.1"/>
    </source>
</evidence>
<dbReference type="PANTHER" id="PTHR10625:SF5">
    <property type="entry name" value="HISTONE DEACETYLASE"/>
    <property type="match status" value="1"/>
</dbReference>
<evidence type="ECO:0000259" key="11">
    <source>
        <dbReference type="Pfam" id="PF00850"/>
    </source>
</evidence>
<comment type="caution">
    <text evidence="12">The sequence shown here is derived from an EMBL/GenBank/DDBJ whole genome shotgun (WGS) entry which is preliminary data.</text>
</comment>
<feature type="compositionally biased region" description="Polar residues" evidence="10">
    <location>
        <begin position="58"/>
        <end position="86"/>
    </location>
</feature>
<dbReference type="PRINTS" id="PR01270">
    <property type="entry name" value="HDASUPER"/>
</dbReference>
<keyword evidence="5" id="KW-0378">Hydrolase</keyword>
<evidence type="ECO:0000256" key="6">
    <source>
        <dbReference type="ARBA" id="ARBA00022853"/>
    </source>
</evidence>
<keyword evidence="13" id="KW-1185">Reference proteome</keyword>
<feature type="non-terminal residue" evidence="12">
    <location>
        <position position="416"/>
    </location>
</feature>
<evidence type="ECO:0000313" key="13">
    <source>
        <dbReference type="Proteomes" id="UP000274822"/>
    </source>
</evidence>
<evidence type="ECO:0000256" key="10">
    <source>
        <dbReference type="SAM" id="MobiDB-lite"/>
    </source>
</evidence>
<dbReference type="EC" id="3.5.1.98" evidence="3"/>
<evidence type="ECO:0000256" key="4">
    <source>
        <dbReference type="ARBA" id="ARBA00022491"/>
    </source>
</evidence>
<evidence type="ECO:0000256" key="3">
    <source>
        <dbReference type="ARBA" id="ARBA00012111"/>
    </source>
</evidence>
<dbReference type="GO" id="GO:0040029">
    <property type="term" value="P:epigenetic regulation of gene expression"/>
    <property type="evidence" value="ECO:0007669"/>
    <property type="project" value="TreeGrafter"/>
</dbReference>
<accession>A0A433PFP0</accession>
<feature type="region of interest" description="Disordered" evidence="10">
    <location>
        <begin position="287"/>
        <end position="307"/>
    </location>
</feature>
<dbReference type="Proteomes" id="UP000274822">
    <property type="component" value="Unassembled WGS sequence"/>
</dbReference>
<feature type="domain" description="Histone deacetylase" evidence="11">
    <location>
        <begin position="335"/>
        <end position="416"/>
    </location>
</feature>
<keyword evidence="6" id="KW-0156">Chromatin regulator</keyword>
<evidence type="ECO:0000256" key="7">
    <source>
        <dbReference type="ARBA" id="ARBA00023015"/>
    </source>
</evidence>
<comment type="subcellular location">
    <subcellularLocation>
        <location evidence="1">Nucleus</location>
    </subcellularLocation>
</comment>
<dbReference type="PANTHER" id="PTHR10625">
    <property type="entry name" value="HISTONE DEACETYLASE HDAC1-RELATED"/>
    <property type="match status" value="1"/>
</dbReference>
<dbReference type="Gene3D" id="3.40.800.20">
    <property type="entry name" value="Histone deacetylase domain"/>
    <property type="match status" value="1"/>
</dbReference>
<dbReference type="Pfam" id="PF00850">
    <property type="entry name" value="Hist_deacetyl"/>
    <property type="match status" value="1"/>
</dbReference>
<evidence type="ECO:0000256" key="5">
    <source>
        <dbReference type="ARBA" id="ARBA00022801"/>
    </source>
</evidence>
<evidence type="ECO:0000256" key="1">
    <source>
        <dbReference type="ARBA" id="ARBA00004123"/>
    </source>
</evidence>
<dbReference type="EMBL" id="RBNJ01024343">
    <property type="protein sequence ID" value="RUS16361.1"/>
    <property type="molecule type" value="Genomic_DNA"/>
</dbReference>
<name>A0A433PFP0_9FUNG</name>
<dbReference type="InterPro" id="IPR037138">
    <property type="entry name" value="His_deacetylse_dom_sf"/>
</dbReference>
<reference evidence="12 13" key="1">
    <citation type="journal article" date="2018" name="New Phytol.">
        <title>Phylogenomics of Endogonaceae and evolution of mycorrhizas within Mucoromycota.</title>
        <authorList>
            <person name="Chang Y."/>
            <person name="Desiro A."/>
            <person name="Na H."/>
            <person name="Sandor L."/>
            <person name="Lipzen A."/>
            <person name="Clum A."/>
            <person name="Barry K."/>
            <person name="Grigoriev I.V."/>
            <person name="Martin F.M."/>
            <person name="Stajich J.E."/>
            <person name="Smith M.E."/>
            <person name="Bonito G."/>
            <person name="Spatafora J.W."/>
        </authorList>
    </citation>
    <scope>NUCLEOTIDE SEQUENCE [LARGE SCALE GENOMIC DNA]</scope>
    <source>
        <strain evidence="12 13">AD002</strain>
    </source>
</reference>
<dbReference type="AlphaFoldDB" id="A0A433PFP0"/>
<dbReference type="SUPFAM" id="SSF52768">
    <property type="entry name" value="Arginase/deacetylase"/>
    <property type="match status" value="1"/>
</dbReference>
<dbReference type="InterPro" id="IPR023801">
    <property type="entry name" value="His_deacetylse_dom"/>
</dbReference>
<proteinExistence type="inferred from homology"/>
<dbReference type="GO" id="GO:0141221">
    <property type="term" value="F:histone deacetylase activity, hydrolytic mechanism"/>
    <property type="evidence" value="ECO:0007669"/>
    <property type="project" value="UniProtKB-EC"/>
</dbReference>
<sequence length="416" mass="44922">MLGEKSLLRLIKRVQAREATLQELLSVHAETHVRNYCCPPSVDGKDPLFIANNRSITIDASNPTPATTTKDSELSTPLSDNNMSIETPSAPTATPPSASYISHHQYQPEQHQLEQQQQQQPPQPQPEQQSHSEQDVLDTVTMVNAPAPPLPPPPPPQRPLPERRMTSIAALLNHDEPEPVLTQEPAVAQEPALVQGLALVQGPELIQELVLMREPTLLQKHGLEFVQGRGPLTMMQEEGGDADADADGDRMMEMEHMEGRPQLNRSISGGVALNHLQLQRQRLASGGVAMLPPSPAPSPSPSPQQQYVPADVGAAISPPALQSRMTCGELGIAIDTTFHPSQSPIAARVSAGSLLNLVDEVVTGRVRNGFALIRPPGHHAEDDEAMGFCFFNNVAVATALALQKYPSTIGKVLIID</sequence>
<dbReference type="GO" id="GO:0000118">
    <property type="term" value="C:histone deacetylase complex"/>
    <property type="evidence" value="ECO:0007669"/>
    <property type="project" value="TreeGrafter"/>
</dbReference>
<protein>
    <recommendedName>
        <fullName evidence="3">histone deacetylase</fullName>
        <ecNumber evidence="3">3.5.1.98</ecNumber>
    </recommendedName>
</protein>
<comment type="similarity">
    <text evidence="2">Belongs to the histone deacetylase family. HD type 2 subfamily.</text>
</comment>
<keyword evidence="4" id="KW-0678">Repressor</keyword>
<keyword evidence="9" id="KW-0539">Nucleus</keyword>
<keyword evidence="8" id="KW-0804">Transcription</keyword>
<dbReference type="InterPro" id="IPR000286">
    <property type="entry name" value="HDACs"/>
</dbReference>
<evidence type="ECO:0000256" key="2">
    <source>
        <dbReference type="ARBA" id="ARBA00007738"/>
    </source>
</evidence>
<keyword evidence="7" id="KW-0805">Transcription regulation</keyword>
<organism evidence="12 13">
    <name type="scientific">Jimgerdemannia flammicorona</name>
    <dbReference type="NCBI Taxonomy" id="994334"/>
    <lineage>
        <taxon>Eukaryota</taxon>
        <taxon>Fungi</taxon>
        <taxon>Fungi incertae sedis</taxon>
        <taxon>Mucoromycota</taxon>
        <taxon>Mucoromycotina</taxon>
        <taxon>Endogonomycetes</taxon>
        <taxon>Endogonales</taxon>
        <taxon>Endogonaceae</taxon>
        <taxon>Jimgerdemannia</taxon>
    </lineage>
</organism>
<feature type="region of interest" description="Disordered" evidence="10">
    <location>
        <begin position="58"/>
        <end position="134"/>
    </location>
</feature>
<dbReference type="InterPro" id="IPR023696">
    <property type="entry name" value="Ureohydrolase_dom_sf"/>
</dbReference>
<evidence type="ECO:0000256" key="9">
    <source>
        <dbReference type="ARBA" id="ARBA00023242"/>
    </source>
</evidence>
<evidence type="ECO:0000256" key="8">
    <source>
        <dbReference type="ARBA" id="ARBA00023163"/>
    </source>
</evidence>
<gene>
    <name evidence="12" type="ORF">BC938DRAFT_476607</name>
</gene>
<feature type="compositionally biased region" description="Pro residues" evidence="10">
    <location>
        <begin position="292"/>
        <end position="302"/>
    </location>
</feature>
<feature type="compositionally biased region" description="Low complexity" evidence="10">
    <location>
        <begin position="87"/>
        <end position="131"/>
    </location>
</feature>